<dbReference type="PANTHER" id="PTHR42084">
    <property type="entry name" value="YALI0E26631P"/>
    <property type="match status" value="1"/>
</dbReference>
<feature type="compositionally biased region" description="Polar residues" evidence="1">
    <location>
        <begin position="263"/>
        <end position="272"/>
    </location>
</feature>
<evidence type="ECO:0008006" key="4">
    <source>
        <dbReference type="Google" id="ProtNLM"/>
    </source>
</evidence>
<feature type="compositionally biased region" description="Acidic residues" evidence="1">
    <location>
        <begin position="198"/>
        <end position="218"/>
    </location>
</feature>
<feature type="compositionally biased region" description="Basic and acidic residues" evidence="1">
    <location>
        <begin position="366"/>
        <end position="379"/>
    </location>
</feature>
<dbReference type="OrthoDB" id="5420391at2759"/>
<feature type="compositionally biased region" description="Polar residues" evidence="1">
    <location>
        <begin position="173"/>
        <end position="185"/>
    </location>
</feature>
<feature type="region of interest" description="Disordered" evidence="1">
    <location>
        <begin position="1"/>
        <end position="407"/>
    </location>
</feature>
<feature type="compositionally biased region" description="Polar residues" evidence="1">
    <location>
        <begin position="86"/>
        <end position="98"/>
    </location>
</feature>
<evidence type="ECO:0000313" key="3">
    <source>
        <dbReference type="Proteomes" id="UP000024376"/>
    </source>
</evidence>
<proteinExistence type="predicted"/>
<dbReference type="Proteomes" id="UP000024376">
    <property type="component" value="Unassembled WGS sequence"/>
</dbReference>
<evidence type="ECO:0000256" key="1">
    <source>
        <dbReference type="SAM" id="MobiDB-lite"/>
    </source>
</evidence>
<dbReference type="HOGENOM" id="CLU_022340_2_0_1"/>
<dbReference type="PANTHER" id="PTHR42084:SF1">
    <property type="entry name" value="SERINE_THREONINE-PROTEIN KINASE PPK6"/>
    <property type="match status" value="1"/>
</dbReference>
<feature type="compositionally biased region" description="Low complexity" evidence="1">
    <location>
        <begin position="232"/>
        <end position="244"/>
    </location>
</feature>
<dbReference type="KEGG" id="trr:M419DRAFT_139736"/>
<gene>
    <name evidence="2" type="ORF">M419DRAFT_139736</name>
</gene>
<dbReference type="AlphaFoldDB" id="A0A024SMJ8"/>
<accession>A0A024SMJ8</accession>
<reference evidence="3" key="1">
    <citation type="journal article" date="2013" name="Ind. Biotechnol.">
        <title>Comparative genomics analysis of Trichoderma reesei strains.</title>
        <authorList>
            <person name="Koike H."/>
            <person name="Aerts A."/>
            <person name="LaButti K."/>
            <person name="Grigoriev I.V."/>
            <person name="Baker S.E."/>
        </authorList>
    </citation>
    <scope>NUCLEOTIDE SEQUENCE [LARGE SCALE GENOMIC DNA]</scope>
    <source>
        <strain evidence="3">ATCC 56765 / BCRC 32924 / NRRL 11460 / Rut C-30</strain>
    </source>
</reference>
<name>A0A024SMJ8_HYPJR</name>
<feature type="compositionally biased region" description="Acidic residues" evidence="1">
    <location>
        <begin position="100"/>
        <end position="111"/>
    </location>
</feature>
<sequence>MSADLFAEFANSNPPPPQQQQQQQQQRHQSPIPPAATGQQTWNKPAAKDPFSFGFNDFTTAAASPIEKWPPVQSQPTAAVGWPASTAVSQAAPASQAFNDADDDGWGDFETAEPTPAASTINKPSDPFGSLASPVKQPDVVNRPFRAPTLDIMTNTLVDIQAKPKPKPEGTGFSWSSAQGNSRLSMNLAPKDPNVLFDADDFELQGPDADDDDDEFGDFETVAPAPPPSKQSSTANPAPSNNSAQLLDLLSLDNPPQKPSAPKVTQVTHRQSPPQPLGALSFGAAVTTLPNPPKSPSFQERNPFPDLGIKTSVISAKSPTKARDAPKSATPVTAWPTTKHRATPSGAKAFDDDWDAWDDTPSALANKKEARSSIDHSEGWDWGAGDEGQSTAMKENDDDPPPTNVPPPSVILSVFPDLLSSANAFFKPMSGHSASIKQQVLSNPKAIHFLQGYILLATTAARVIAGRKHRWHRDKILAKSMSISAAGSKGMKLAGVDKTQSAREDREAADVVAVWREYVGRVRSAVAAANAEGKLGLKVPELSENMQVTTAKMVPTAPKPCVICGLKREERVPKVDYDVEDSFGEWWVEHWGHRACKNFWTQHEQKLRQR</sequence>
<protein>
    <recommendedName>
        <fullName evidence="4">Serine/threonine-protein kinase ppk6</fullName>
    </recommendedName>
</protein>
<dbReference type="EMBL" id="KI911139">
    <property type="protein sequence ID" value="ETS06525.1"/>
    <property type="molecule type" value="Genomic_DNA"/>
</dbReference>
<evidence type="ECO:0000313" key="2">
    <source>
        <dbReference type="EMBL" id="ETS06525.1"/>
    </source>
</evidence>
<organism evidence="2 3">
    <name type="scientific">Hypocrea jecorina (strain ATCC 56765 / BCRC 32924 / NRRL 11460 / Rut C-30)</name>
    <name type="common">Trichoderma reesei</name>
    <dbReference type="NCBI Taxonomy" id="1344414"/>
    <lineage>
        <taxon>Eukaryota</taxon>
        <taxon>Fungi</taxon>
        <taxon>Dikarya</taxon>
        <taxon>Ascomycota</taxon>
        <taxon>Pezizomycotina</taxon>
        <taxon>Sordariomycetes</taxon>
        <taxon>Hypocreomycetidae</taxon>
        <taxon>Hypocreales</taxon>
        <taxon>Hypocreaceae</taxon>
        <taxon>Trichoderma</taxon>
    </lineage>
</organism>
<feature type="compositionally biased region" description="Low complexity" evidence="1">
    <location>
        <begin position="19"/>
        <end position="30"/>
    </location>
</feature>